<evidence type="ECO:0000313" key="6">
    <source>
        <dbReference type="Proteomes" id="UP000748752"/>
    </source>
</evidence>
<sequence length="565" mass="62619">MMQRSDPPPQPAERPLPRLRRALGRLRHAATRIRRPQVMGRWHRGLSYLWHLLIWSRIAAGRAGALPIELPAAMLRAKGIALAPPHLEASHHPDAGAVTAGFAEIYALLFANLQRADLLSSTRHAIPGPAFRGVYLWDSAFIAQVWRWWDPTAAADVLNAVVELRDGDRLQHVVTEFHESPYTQPPLIAWSLARLAEQLAAPKAQALAERDFDALDAYQDWLSRHRRLDSGLYAWAHPYESGVENAPRFSNTDESALRRTAAIAAVDFSSYVVLQLDALAALAARIGRETDAARRAAEAEALRRRIDSLLWDERDGLYYDRDGAGSPVRVATIASLLPLWAGVPDAARAERLVARIMAAESFGTAMPLPSVARDEPQFERDMWRGPVWLNTAYGVILGLRRYGYQREAAELAWRLCVGVYRVFAAERRIYEFYDPDQHHTRHLHRKRGNRWKALTLGTGPQTDFVGWTGLANNLLLEVLLGLDLRGERLRLCPRLPQAAQGLGLALRLPQQDLLLRLTSAAEGVTGSVSQAGRSADFSAGYGATIDLHAVLHGATEGNTPCASAT</sequence>
<dbReference type="Proteomes" id="UP000748752">
    <property type="component" value="Unassembled WGS sequence"/>
</dbReference>
<proteinExistence type="inferred from homology"/>
<dbReference type="InterPro" id="IPR008928">
    <property type="entry name" value="6-hairpin_glycosidase_sf"/>
</dbReference>
<keyword evidence="6" id="KW-1185">Reference proteome</keyword>
<dbReference type="Gene3D" id="1.50.10.10">
    <property type="match status" value="1"/>
</dbReference>
<dbReference type="Pfam" id="PF22422">
    <property type="entry name" value="MGH1-like_GH"/>
    <property type="match status" value="1"/>
</dbReference>
<dbReference type="InterPro" id="IPR004888">
    <property type="entry name" value="Glycoside_hydrolase_63"/>
</dbReference>
<keyword evidence="3" id="KW-0326">Glycosidase</keyword>
<dbReference type="InterPro" id="IPR012341">
    <property type="entry name" value="6hp_glycosidase-like_sf"/>
</dbReference>
<evidence type="ECO:0000313" key="5">
    <source>
        <dbReference type="EMBL" id="MBK1632664.1"/>
    </source>
</evidence>
<accession>A0ABS1CME9</accession>
<gene>
    <name evidence="5" type="ORF">CKO31_18330</name>
</gene>
<keyword evidence="2" id="KW-0378">Hydrolase</keyword>
<evidence type="ECO:0000256" key="1">
    <source>
        <dbReference type="ARBA" id="ARBA00010833"/>
    </source>
</evidence>
<evidence type="ECO:0000256" key="2">
    <source>
        <dbReference type="ARBA" id="ARBA00022801"/>
    </source>
</evidence>
<dbReference type="EMBL" id="NRRV01000054">
    <property type="protein sequence ID" value="MBK1632664.1"/>
    <property type="molecule type" value="Genomic_DNA"/>
</dbReference>
<name>A0ABS1CME9_9GAMM</name>
<dbReference type="InterPro" id="IPR054491">
    <property type="entry name" value="MGH1-like_GH"/>
</dbReference>
<reference evidence="5 6" key="1">
    <citation type="journal article" date="2020" name="Microorganisms">
        <title>Osmotic Adaptation and Compatible Solute Biosynthesis of Phototrophic Bacteria as Revealed from Genome Analyses.</title>
        <authorList>
            <person name="Imhoff J.F."/>
            <person name="Rahn T."/>
            <person name="Kunzel S."/>
            <person name="Keller A."/>
            <person name="Neulinger S.C."/>
        </authorList>
    </citation>
    <scope>NUCLEOTIDE SEQUENCE [LARGE SCALE GENOMIC DNA]</scope>
    <source>
        <strain evidence="5 6">DSM 6210</strain>
    </source>
</reference>
<dbReference type="RefSeq" id="WP_200240419.1">
    <property type="nucleotide sequence ID" value="NZ_NRRV01000054.1"/>
</dbReference>
<dbReference type="PANTHER" id="PTHR10412">
    <property type="entry name" value="MANNOSYL-OLIGOSACCHARIDE GLUCOSIDASE"/>
    <property type="match status" value="1"/>
</dbReference>
<evidence type="ECO:0000256" key="3">
    <source>
        <dbReference type="ARBA" id="ARBA00023295"/>
    </source>
</evidence>
<dbReference type="SUPFAM" id="SSF48208">
    <property type="entry name" value="Six-hairpin glycosidases"/>
    <property type="match status" value="1"/>
</dbReference>
<protein>
    <recommendedName>
        <fullName evidence="4">Mannosylglycerate hydrolase MGH1-like glycoside hydrolase domain-containing protein</fullName>
    </recommendedName>
</protein>
<dbReference type="PANTHER" id="PTHR10412:SF11">
    <property type="entry name" value="MANNOSYL-OLIGOSACCHARIDE GLUCOSIDASE"/>
    <property type="match status" value="1"/>
</dbReference>
<comment type="caution">
    <text evidence="5">The sequence shown here is derived from an EMBL/GenBank/DDBJ whole genome shotgun (WGS) entry which is preliminary data.</text>
</comment>
<comment type="similarity">
    <text evidence="1">Belongs to the glycosyl hydrolase 63 family.</text>
</comment>
<feature type="domain" description="Mannosylglycerate hydrolase MGH1-like glycoside hydrolase" evidence="4">
    <location>
        <begin position="136"/>
        <end position="437"/>
    </location>
</feature>
<organism evidence="5 6">
    <name type="scientific">Thiohalocapsa halophila</name>
    <dbReference type="NCBI Taxonomy" id="69359"/>
    <lineage>
        <taxon>Bacteria</taxon>
        <taxon>Pseudomonadati</taxon>
        <taxon>Pseudomonadota</taxon>
        <taxon>Gammaproteobacteria</taxon>
        <taxon>Chromatiales</taxon>
        <taxon>Chromatiaceae</taxon>
        <taxon>Thiohalocapsa</taxon>
    </lineage>
</organism>
<evidence type="ECO:0000259" key="4">
    <source>
        <dbReference type="Pfam" id="PF22422"/>
    </source>
</evidence>